<evidence type="ECO:0000256" key="1">
    <source>
        <dbReference type="ARBA" id="ARBA00004418"/>
    </source>
</evidence>
<evidence type="ECO:0000256" key="4">
    <source>
        <dbReference type="ARBA" id="ARBA00022729"/>
    </source>
</evidence>
<dbReference type="GO" id="GO:0015833">
    <property type="term" value="P:peptide transport"/>
    <property type="evidence" value="ECO:0007669"/>
    <property type="project" value="TreeGrafter"/>
</dbReference>
<dbReference type="Gene3D" id="3.40.190.10">
    <property type="entry name" value="Periplasmic binding protein-like II"/>
    <property type="match status" value="1"/>
</dbReference>
<organism evidence="6 7">
    <name type="scientific">Sphingomonas baiyangensis</name>
    <dbReference type="NCBI Taxonomy" id="2572576"/>
    <lineage>
        <taxon>Bacteria</taxon>
        <taxon>Pseudomonadati</taxon>
        <taxon>Pseudomonadota</taxon>
        <taxon>Alphaproteobacteria</taxon>
        <taxon>Sphingomonadales</taxon>
        <taxon>Sphingomonadaceae</taxon>
        <taxon>Sphingomonas</taxon>
    </lineage>
</organism>
<keyword evidence="4" id="KW-0732">Signal</keyword>
<name>A0A4U1L3L5_9SPHN</name>
<comment type="subcellular location">
    <subcellularLocation>
        <location evidence="1">Periplasm</location>
    </subcellularLocation>
</comment>
<dbReference type="InterPro" id="IPR000914">
    <property type="entry name" value="SBP_5_dom"/>
</dbReference>
<reference evidence="6 7" key="1">
    <citation type="submission" date="2019-04" db="EMBL/GenBank/DDBJ databases">
        <authorList>
            <person name="Yang Y."/>
            <person name="Wei D."/>
        </authorList>
    </citation>
    <scope>NUCLEOTIDE SEQUENCE [LARGE SCALE GENOMIC DNA]</scope>
    <source>
        <strain evidence="6 7">L-1-4w-11</strain>
    </source>
</reference>
<evidence type="ECO:0000313" key="6">
    <source>
        <dbReference type="EMBL" id="TKD50715.1"/>
    </source>
</evidence>
<comment type="caution">
    <text evidence="6">The sequence shown here is derived from an EMBL/GenBank/DDBJ whole genome shotgun (WGS) entry which is preliminary data.</text>
</comment>
<accession>A0A4U1L3L5</accession>
<protein>
    <submittedName>
        <fullName evidence="6">ABC transporter substrate-binding protein</fullName>
    </submittedName>
</protein>
<evidence type="ECO:0000259" key="5">
    <source>
        <dbReference type="Pfam" id="PF00496"/>
    </source>
</evidence>
<proteinExistence type="inferred from homology"/>
<dbReference type="Proteomes" id="UP000309138">
    <property type="component" value="Unassembled WGS sequence"/>
</dbReference>
<dbReference type="AlphaFoldDB" id="A0A4U1L3L5"/>
<dbReference type="RefSeq" id="WP_136942658.1">
    <property type="nucleotide sequence ID" value="NZ_SWKR01000002.1"/>
</dbReference>
<keyword evidence="3" id="KW-0813">Transport</keyword>
<gene>
    <name evidence="6" type="ORF">FBR43_08000</name>
</gene>
<comment type="similarity">
    <text evidence="2">Belongs to the bacterial solute-binding protein 5 family.</text>
</comment>
<dbReference type="SUPFAM" id="SSF53850">
    <property type="entry name" value="Periplasmic binding protein-like II"/>
    <property type="match status" value="1"/>
</dbReference>
<keyword evidence="7" id="KW-1185">Reference proteome</keyword>
<dbReference type="PANTHER" id="PTHR30290:SF10">
    <property type="entry name" value="PERIPLASMIC OLIGOPEPTIDE-BINDING PROTEIN-RELATED"/>
    <property type="match status" value="1"/>
</dbReference>
<dbReference type="PANTHER" id="PTHR30290">
    <property type="entry name" value="PERIPLASMIC BINDING COMPONENT OF ABC TRANSPORTER"/>
    <property type="match status" value="1"/>
</dbReference>
<dbReference type="OrthoDB" id="9803988at2"/>
<sequence length="489" mass="52537">MRLLLSLASLGLLLNGCQRRPDDVPVVVSAIGTQARVIDPARDAIAHPTAVLLDAVAQGLVRFDAAGQVEPGLAERWIVIDDGTSYIFRLREAQWPDGRPIRAAEVVGSLRRAVARASRISLRPHLAVIDEIVEMTPQVIEVRLSRPRPDLLTLFAQPEMAILDPRAGDGGTGPFRIASADPDGGTLLRPIADANAPADEAADGPDPEQFVRLHAERAALAIARFAARRSDLVSGGSFLEWPLIAEARVAPANRRIDPAEGLFGLAVVEREGFLAAVENREAVAMAIDRGALTAAFLPEWQPRDSILPEALDAAGPPARPGWIAFDLDDRRTAAAVRVAAWRAANGGAAPRLRVALPDGPGANLLWGHIGAALRAIGIEGERVALDADADLRLVDAVAPYDSARWYLVRACQPCAGNAAALITAARDARTTRERAELLTRADAALAADHAFIALARPLRWSLVALRLRAWRENARAWHPLNQLRRDPTS</sequence>
<feature type="domain" description="Solute-binding protein family 5" evidence="5">
    <location>
        <begin position="68"/>
        <end position="328"/>
    </location>
</feature>
<dbReference type="Pfam" id="PF00496">
    <property type="entry name" value="SBP_bac_5"/>
    <property type="match status" value="1"/>
</dbReference>
<evidence type="ECO:0000313" key="7">
    <source>
        <dbReference type="Proteomes" id="UP000309138"/>
    </source>
</evidence>
<dbReference type="Gene3D" id="3.10.105.10">
    <property type="entry name" value="Dipeptide-binding Protein, Domain 3"/>
    <property type="match status" value="1"/>
</dbReference>
<evidence type="ECO:0000256" key="2">
    <source>
        <dbReference type="ARBA" id="ARBA00005695"/>
    </source>
</evidence>
<dbReference type="InterPro" id="IPR039424">
    <property type="entry name" value="SBP_5"/>
</dbReference>
<dbReference type="GO" id="GO:0030313">
    <property type="term" value="C:cell envelope"/>
    <property type="evidence" value="ECO:0007669"/>
    <property type="project" value="UniProtKB-SubCell"/>
</dbReference>
<evidence type="ECO:0000256" key="3">
    <source>
        <dbReference type="ARBA" id="ARBA00022448"/>
    </source>
</evidence>
<dbReference type="EMBL" id="SWKR01000002">
    <property type="protein sequence ID" value="TKD50715.1"/>
    <property type="molecule type" value="Genomic_DNA"/>
</dbReference>
<dbReference type="GO" id="GO:1904680">
    <property type="term" value="F:peptide transmembrane transporter activity"/>
    <property type="evidence" value="ECO:0007669"/>
    <property type="project" value="TreeGrafter"/>
</dbReference>